<feature type="region of interest" description="Disordered" evidence="2">
    <location>
        <begin position="22"/>
        <end position="43"/>
    </location>
</feature>
<dbReference type="RefSeq" id="XP_020648876.2">
    <property type="nucleotide sequence ID" value="XM_020793217.2"/>
</dbReference>
<feature type="compositionally biased region" description="Basic residues" evidence="2">
    <location>
        <begin position="579"/>
        <end position="589"/>
    </location>
</feature>
<dbReference type="Proteomes" id="UP001652642">
    <property type="component" value="Chromosome 2"/>
</dbReference>
<feature type="compositionally biased region" description="Polar residues" evidence="2">
    <location>
        <begin position="569"/>
        <end position="578"/>
    </location>
</feature>
<name>A0A6J0TK81_9SAUR</name>
<sequence length="600" mass="67601">MSFGRDRPVPLPRTAAKVEFVATRASRKPLSNHPTGSHLSSDSVCQDNLLVREEEQNSELHAPLINKNDQKKQQEEKMRMKYELEDLRAQYEQLLEEGRSECFDERRVNLLKAQVLQLERQVVLLTEGLSSRAALMLELNTSLQTIADKLSSFLSTEGTTSEVSVPCAEIRQIIELCQTMRLKLQRNQKVSDLSRLALPWTLGGNFVIQPVTLLDVCYGKIENLNLRYVSALEGKLSKLWRHLLAMRQNLSFMLAPGQMSSEAAHHTLPTVVYARLINHAAQCHRSVEECCRDLFTLTLLVPSAPWEILENSLSQEFTVENVLAVLPAFPKGAPQQRAKRAVEALVKAQNYSRQMAMQQTFALQAELNFHRTLYNLQVKYTEALFSGIKQAYHTFQDNVAMVLCSPLQDVFSSYAKLKTEASESALRGFLAAFKNNAEQIQYAVESLTPPMNQQCEGDEALSKFGKEFFLSLERALKACGEQRDKAASEMETLQRELDQALETLRNLREKKAKKSGINQHFSAHEEGRAEGMEASSLNVCSWKTSEPDSASKLLPHRSSHLLKHGSVLESVSVNPSSKQKGKLLQRSKSMKATEKPPWQA</sequence>
<dbReference type="AlphaFoldDB" id="A0A6J0TK81"/>
<feature type="compositionally biased region" description="Basic and acidic residues" evidence="2">
    <location>
        <begin position="522"/>
        <end position="531"/>
    </location>
</feature>
<dbReference type="GeneID" id="110078761"/>
<evidence type="ECO:0000256" key="1">
    <source>
        <dbReference type="SAM" id="Coils"/>
    </source>
</evidence>
<feature type="coiled-coil region" evidence="1">
    <location>
        <begin position="476"/>
        <end position="510"/>
    </location>
</feature>
<dbReference type="KEGG" id="pvt:110078761"/>
<feature type="region of interest" description="Disordered" evidence="2">
    <location>
        <begin position="511"/>
        <end position="532"/>
    </location>
</feature>
<accession>A0A6J0TK81</accession>
<organism evidence="3 4">
    <name type="scientific">Pogona vitticeps</name>
    <name type="common">central bearded dragon</name>
    <dbReference type="NCBI Taxonomy" id="103695"/>
    <lineage>
        <taxon>Eukaryota</taxon>
        <taxon>Metazoa</taxon>
        <taxon>Chordata</taxon>
        <taxon>Craniata</taxon>
        <taxon>Vertebrata</taxon>
        <taxon>Euteleostomi</taxon>
        <taxon>Lepidosauria</taxon>
        <taxon>Squamata</taxon>
        <taxon>Bifurcata</taxon>
        <taxon>Unidentata</taxon>
        <taxon>Episquamata</taxon>
        <taxon>Toxicofera</taxon>
        <taxon>Iguania</taxon>
        <taxon>Acrodonta</taxon>
        <taxon>Agamidae</taxon>
        <taxon>Amphibolurinae</taxon>
        <taxon>Pogona</taxon>
    </lineage>
</organism>
<dbReference type="OrthoDB" id="10256523at2759"/>
<feature type="coiled-coil region" evidence="1">
    <location>
        <begin position="70"/>
        <end position="97"/>
    </location>
</feature>
<feature type="region of interest" description="Disordered" evidence="2">
    <location>
        <begin position="567"/>
        <end position="600"/>
    </location>
</feature>
<protein>
    <submittedName>
        <fullName evidence="4">Uncharacterized protein isoform X1</fullName>
    </submittedName>
</protein>
<evidence type="ECO:0000313" key="3">
    <source>
        <dbReference type="Proteomes" id="UP001652642"/>
    </source>
</evidence>
<dbReference type="InParanoid" id="A0A6J0TK81"/>
<evidence type="ECO:0000256" key="2">
    <source>
        <dbReference type="SAM" id="MobiDB-lite"/>
    </source>
</evidence>
<gene>
    <name evidence="4" type="primary">LOC110078761</name>
</gene>
<keyword evidence="1" id="KW-0175">Coiled coil</keyword>
<feature type="compositionally biased region" description="Polar residues" evidence="2">
    <location>
        <begin position="32"/>
        <end position="43"/>
    </location>
</feature>
<reference evidence="4" key="2">
    <citation type="submission" date="2025-08" db="UniProtKB">
        <authorList>
            <consortium name="RefSeq"/>
        </authorList>
    </citation>
    <scope>IDENTIFICATION</scope>
</reference>
<keyword evidence="3" id="KW-1185">Reference proteome</keyword>
<evidence type="ECO:0000313" key="4">
    <source>
        <dbReference type="RefSeq" id="XP_020648876.2"/>
    </source>
</evidence>
<proteinExistence type="predicted"/>
<reference evidence="3" key="1">
    <citation type="submission" date="2025-05" db="UniProtKB">
        <authorList>
            <consortium name="RefSeq"/>
        </authorList>
    </citation>
    <scope>NUCLEOTIDE SEQUENCE [LARGE SCALE GENOMIC DNA]</scope>
</reference>